<dbReference type="EMBL" id="RDQH01000334">
    <property type="protein sequence ID" value="RXH91463.1"/>
    <property type="molecule type" value="Genomic_DNA"/>
</dbReference>
<organism evidence="2 3">
    <name type="scientific">Malus domestica</name>
    <name type="common">Apple</name>
    <name type="synonym">Pyrus malus</name>
    <dbReference type="NCBI Taxonomy" id="3750"/>
    <lineage>
        <taxon>Eukaryota</taxon>
        <taxon>Viridiplantae</taxon>
        <taxon>Streptophyta</taxon>
        <taxon>Embryophyta</taxon>
        <taxon>Tracheophyta</taxon>
        <taxon>Spermatophyta</taxon>
        <taxon>Magnoliopsida</taxon>
        <taxon>eudicotyledons</taxon>
        <taxon>Gunneridae</taxon>
        <taxon>Pentapetalae</taxon>
        <taxon>rosids</taxon>
        <taxon>fabids</taxon>
        <taxon>Rosales</taxon>
        <taxon>Rosaceae</taxon>
        <taxon>Amygdaloideae</taxon>
        <taxon>Maleae</taxon>
        <taxon>Malus</taxon>
    </lineage>
</organism>
<evidence type="ECO:0000259" key="1">
    <source>
        <dbReference type="Pfam" id="PF21148"/>
    </source>
</evidence>
<accession>A0A498JCD8</accession>
<dbReference type="AlphaFoldDB" id="A0A498JCD8"/>
<name>A0A498JCD8_MALDO</name>
<feature type="domain" description="NOL1/NOP2/NSUN 5/7 ferredoxin-like" evidence="1">
    <location>
        <begin position="93"/>
        <end position="128"/>
    </location>
</feature>
<keyword evidence="3" id="KW-1185">Reference proteome</keyword>
<evidence type="ECO:0000313" key="3">
    <source>
        <dbReference type="Proteomes" id="UP000290289"/>
    </source>
</evidence>
<dbReference type="Gene3D" id="3.30.70.1170">
    <property type="entry name" value="Sun protein, domain 3"/>
    <property type="match status" value="1"/>
</dbReference>
<dbReference type="Pfam" id="PF21148">
    <property type="entry name" value="NSUN5_fdxn-like"/>
    <property type="match status" value="1"/>
</dbReference>
<dbReference type="Gene3D" id="3.40.50.150">
    <property type="entry name" value="Vaccinia Virus protein VP39"/>
    <property type="match status" value="1"/>
</dbReference>
<dbReference type="Proteomes" id="UP000290289">
    <property type="component" value="Chromosome 8"/>
</dbReference>
<proteinExistence type="predicted"/>
<dbReference type="InterPro" id="IPR029063">
    <property type="entry name" value="SAM-dependent_MTases_sf"/>
</dbReference>
<sequence length="297" mass="32503">MSFVEELHICSAFFPPLSVRALTVSDGAPKAQSGPADKSENRRRLNMERSDYFSRREAANCEFEYVQVSSSAAGDAEKHLMRRQEALESTLARLLVQKDDLVPDLLVLPPGSDLRDHPLIMDGSIVMQASSVVAAALAPKPGWEVVPEVGSFVHSTCTVNQVENEDVIKSVLPLATSIGFQLETPFPKWHRHGLPSVKGGKGHPQILTKRAQNVETLVSQSLVFSCLAAECSAWFGPIPRRTKKASSLLLFSRSGDQSEAPNGTDGTGIGTNRTSKRLRNYAVPPLILFKIFKMLTH</sequence>
<dbReference type="STRING" id="3750.A0A498JCD8"/>
<evidence type="ECO:0000313" key="2">
    <source>
        <dbReference type="EMBL" id="RXH91463.1"/>
    </source>
</evidence>
<reference evidence="2 3" key="1">
    <citation type="submission" date="2018-10" db="EMBL/GenBank/DDBJ databases">
        <title>A high-quality apple genome assembly.</title>
        <authorList>
            <person name="Hu J."/>
        </authorList>
    </citation>
    <scope>NUCLEOTIDE SEQUENCE [LARGE SCALE GENOMIC DNA]</scope>
    <source>
        <strain evidence="3">cv. HFTH1</strain>
        <tissue evidence="2">Young leaf</tissue>
    </source>
</reference>
<dbReference type="InterPro" id="IPR049561">
    <property type="entry name" value="NSUN5_7_fdxn-like"/>
</dbReference>
<protein>
    <recommendedName>
        <fullName evidence="1">NOL1/NOP2/NSUN 5/7 ferredoxin-like domain-containing protein</fullName>
    </recommendedName>
</protein>
<comment type="caution">
    <text evidence="2">The sequence shown here is derived from an EMBL/GenBank/DDBJ whole genome shotgun (WGS) entry which is preliminary data.</text>
</comment>
<gene>
    <name evidence="2" type="ORF">DVH24_020486</name>
</gene>